<keyword evidence="5 7" id="KW-0539">Nucleus</keyword>
<sequence length="291" mass="33083">MDPALLKQRDAFLKRAAATPTVFKKNEKRPAAVNDELKPKVSKKVKSQPTDGSQKQKAPAFDYKTAKASMVASFGNLAKIVDHMKKRHLEQSSWSLTFDEILEEAQMLDLNNKTKQWLLEALPRNPRIAVDKEGKFIFKPPYKIKGKNSLLQVLKRHDLEGKAGILMSELAECIPNPEKSVKDLAGAVIVINTNINKRKDRVLFYNDVENSVPIDEEFKALWRSVALDHLDEKKIDEYLHKHGIDSMKDLPQKKILGTGQAPKRKNVRRKGTIMHNEHLKESGLLVDYSND</sequence>
<feature type="domain" description="TFIIE beta" evidence="9">
    <location>
        <begin position="62"/>
        <end position="145"/>
    </location>
</feature>
<dbReference type="InterPro" id="IPR003166">
    <property type="entry name" value="TFIIE_bsu_DNA-bd"/>
</dbReference>
<dbReference type="Pfam" id="PF02186">
    <property type="entry name" value="TFIIE_beta"/>
    <property type="match status" value="1"/>
</dbReference>
<dbReference type="InterPro" id="IPR036388">
    <property type="entry name" value="WH-like_DNA-bd_sf"/>
</dbReference>
<evidence type="ECO:0000256" key="5">
    <source>
        <dbReference type="ARBA" id="ARBA00023242"/>
    </source>
</evidence>
<name>A0A915IWU4_ROMCU</name>
<dbReference type="SUPFAM" id="SSF46785">
    <property type="entry name" value="Winged helix' DNA-binding domain"/>
    <property type="match status" value="1"/>
</dbReference>
<dbReference type="InterPro" id="IPR036390">
    <property type="entry name" value="WH_DNA-bd_sf"/>
</dbReference>
<comment type="subcellular location">
    <subcellularLocation>
        <location evidence="1 7">Nucleus</location>
    </subcellularLocation>
</comment>
<evidence type="ECO:0000259" key="9">
    <source>
        <dbReference type="PROSITE" id="PS51351"/>
    </source>
</evidence>
<dbReference type="Pfam" id="PF18121">
    <property type="entry name" value="TFA2_Winged_2"/>
    <property type="match status" value="1"/>
</dbReference>
<dbReference type="InterPro" id="IPR040501">
    <property type="entry name" value="TFA2_Winged_2"/>
</dbReference>
<dbReference type="PANTHER" id="PTHR12716:SF8">
    <property type="entry name" value="TRANSCRIPTION INITIATION FACTOR IIE SUBUNIT BETA"/>
    <property type="match status" value="1"/>
</dbReference>
<dbReference type="Proteomes" id="UP000887565">
    <property type="component" value="Unplaced"/>
</dbReference>
<reference evidence="11" key="1">
    <citation type="submission" date="2022-11" db="UniProtKB">
        <authorList>
            <consortium name="WormBaseParasite"/>
        </authorList>
    </citation>
    <scope>IDENTIFICATION</scope>
</reference>
<dbReference type="WBParaSite" id="nRc.2.0.1.t17880-RA">
    <property type="protein sequence ID" value="nRc.2.0.1.t17880-RA"/>
    <property type="gene ID" value="nRc.2.0.1.g17880"/>
</dbReference>
<dbReference type="GO" id="GO:0005673">
    <property type="term" value="C:transcription factor TFIIE complex"/>
    <property type="evidence" value="ECO:0007669"/>
    <property type="project" value="UniProtKB-UniRule"/>
</dbReference>
<feature type="region of interest" description="Disordered" evidence="8">
    <location>
        <begin position="17"/>
        <end position="59"/>
    </location>
</feature>
<evidence type="ECO:0000256" key="6">
    <source>
        <dbReference type="ARBA" id="ARBA00025581"/>
    </source>
</evidence>
<dbReference type="PIRSF" id="PIRSF016398">
    <property type="entry name" value="TFIIE-beta"/>
    <property type="match status" value="1"/>
</dbReference>
<evidence type="ECO:0000256" key="1">
    <source>
        <dbReference type="ARBA" id="ARBA00004123"/>
    </source>
</evidence>
<evidence type="ECO:0000256" key="7">
    <source>
        <dbReference type="PIRNR" id="PIRNR016398"/>
    </source>
</evidence>
<accession>A0A915IWU4</accession>
<dbReference type="PANTHER" id="PTHR12716">
    <property type="entry name" value="TRANSCRIPTION INITIATION FACTOR IIE, BETA SUBUNIT"/>
    <property type="match status" value="1"/>
</dbReference>
<organism evidence="10 11">
    <name type="scientific">Romanomermis culicivorax</name>
    <name type="common">Nematode worm</name>
    <dbReference type="NCBI Taxonomy" id="13658"/>
    <lineage>
        <taxon>Eukaryota</taxon>
        <taxon>Metazoa</taxon>
        <taxon>Ecdysozoa</taxon>
        <taxon>Nematoda</taxon>
        <taxon>Enoplea</taxon>
        <taxon>Dorylaimia</taxon>
        <taxon>Mermithida</taxon>
        <taxon>Mermithoidea</taxon>
        <taxon>Mermithidae</taxon>
        <taxon>Romanomermis</taxon>
    </lineage>
</organism>
<dbReference type="OMA" id="AFKRRAM"/>
<dbReference type="AlphaFoldDB" id="A0A915IWU4"/>
<dbReference type="PROSITE" id="PS51351">
    <property type="entry name" value="TFIIE_BETA_C"/>
    <property type="match status" value="1"/>
</dbReference>
<evidence type="ECO:0000313" key="11">
    <source>
        <dbReference type="WBParaSite" id="nRc.2.0.1.t17880-RA"/>
    </source>
</evidence>
<evidence type="ECO:0000256" key="8">
    <source>
        <dbReference type="SAM" id="MobiDB-lite"/>
    </source>
</evidence>
<dbReference type="FunFam" id="1.10.10.10:FF:000177">
    <property type="entry name" value="Transcription initiation factor IIE subunit beta"/>
    <property type="match status" value="1"/>
</dbReference>
<comment type="subunit">
    <text evidence="7">Tetramer of two alpha and two beta chains.</text>
</comment>
<proteinExistence type="inferred from homology"/>
<evidence type="ECO:0000256" key="4">
    <source>
        <dbReference type="ARBA" id="ARBA00023163"/>
    </source>
</evidence>
<dbReference type="CDD" id="cd07977">
    <property type="entry name" value="TFIIE_beta_winged_helix"/>
    <property type="match status" value="1"/>
</dbReference>
<evidence type="ECO:0000313" key="10">
    <source>
        <dbReference type="Proteomes" id="UP000887565"/>
    </source>
</evidence>
<comment type="function">
    <text evidence="6 7">Recruits TFIIH to the initiation complex and stimulates the RNA polymerase II C-terminal domain kinase and DNA-dependent ATPase activities of TFIIH. Both TFIIH and TFIIE are required for promoter clearance by RNA polymerase.</text>
</comment>
<keyword evidence="2 7" id="KW-0805">Transcription regulation</keyword>
<dbReference type="InterPro" id="IPR016656">
    <property type="entry name" value="TFIIE-bsu"/>
</dbReference>
<keyword evidence="10" id="KW-1185">Reference proteome</keyword>
<feature type="compositionally biased region" description="Basic and acidic residues" evidence="8">
    <location>
        <begin position="24"/>
        <end position="39"/>
    </location>
</feature>
<keyword evidence="3 7" id="KW-0238">DNA-binding</keyword>
<protein>
    <recommendedName>
        <fullName evidence="7">Transcription initiation factor IIE subunit beta</fullName>
    </recommendedName>
</protein>
<evidence type="ECO:0000256" key="3">
    <source>
        <dbReference type="ARBA" id="ARBA00023125"/>
    </source>
</evidence>
<dbReference type="GO" id="GO:0003677">
    <property type="term" value="F:DNA binding"/>
    <property type="evidence" value="ECO:0007669"/>
    <property type="project" value="UniProtKB-UniRule"/>
</dbReference>
<dbReference type="Gene3D" id="1.10.10.10">
    <property type="entry name" value="Winged helix-like DNA-binding domain superfamily/Winged helix DNA-binding domain"/>
    <property type="match status" value="1"/>
</dbReference>
<dbReference type="GO" id="GO:0006367">
    <property type="term" value="P:transcription initiation at RNA polymerase II promoter"/>
    <property type="evidence" value="ECO:0007669"/>
    <property type="project" value="UniProtKB-UniRule"/>
</dbReference>
<evidence type="ECO:0000256" key="2">
    <source>
        <dbReference type="ARBA" id="ARBA00023015"/>
    </source>
</evidence>
<comment type="similarity">
    <text evidence="7">Belongs to the TFIIE beta subunit family.</text>
</comment>
<dbReference type="GO" id="GO:0001097">
    <property type="term" value="F:TFIIH-class transcription factor complex binding"/>
    <property type="evidence" value="ECO:0007669"/>
    <property type="project" value="TreeGrafter"/>
</dbReference>
<keyword evidence="4 7" id="KW-0804">Transcription</keyword>